<protein>
    <submittedName>
        <fullName evidence="1">Uncharacterized protein</fullName>
    </submittedName>
</protein>
<dbReference type="Proteomes" id="UP000799439">
    <property type="component" value="Unassembled WGS sequence"/>
</dbReference>
<reference evidence="1" key="1">
    <citation type="journal article" date="2020" name="Stud. Mycol.">
        <title>101 Dothideomycetes genomes: a test case for predicting lifestyles and emergence of pathogens.</title>
        <authorList>
            <person name="Haridas S."/>
            <person name="Albert R."/>
            <person name="Binder M."/>
            <person name="Bloem J."/>
            <person name="Labutti K."/>
            <person name="Salamov A."/>
            <person name="Andreopoulos B."/>
            <person name="Baker S."/>
            <person name="Barry K."/>
            <person name="Bills G."/>
            <person name="Bluhm B."/>
            <person name="Cannon C."/>
            <person name="Castanera R."/>
            <person name="Culley D."/>
            <person name="Daum C."/>
            <person name="Ezra D."/>
            <person name="Gonzalez J."/>
            <person name="Henrissat B."/>
            <person name="Kuo A."/>
            <person name="Liang C."/>
            <person name="Lipzen A."/>
            <person name="Lutzoni F."/>
            <person name="Magnuson J."/>
            <person name="Mondo S."/>
            <person name="Nolan M."/>
            <person name="Ohm R."/>
            <person name="Pangilinan J."/>
            <person name="Park H.-J."/>
            <person name="Ramirez L."/>
            <person name="Alfaro M."/>
            <person name="Sun H."/>
            <person name="Tritt A."/>
            <person name="Yoshinaga Y."/>
            <person name="Zwiers L.-H."/>
            <person name="Turgeon B."/>
            <person name="Goodwin S."/>
            <person name="Spatafora J."/>
            <person name="Crous P."/>
            <person name="Grigoriev I."/>
        </authorList>
    </citation>
    <scope>NUCLEOTIDE SEQUENCE</scope>
    <source>
        <strain evidence="1">CBS 260.36</strain>
    </source>
</reference>
<dbReference type="OrthoDB" id="3902367at2759"/>
<comment type="caution">
    <text evidence="1">The sequence shown here is derived from an EMBL/GenBank/DDBJ whole genome shotgun (WGS) entry which is preliminary data.</text>
</comment>
<name>A0A9P4MFY8_9PEZI</name>
<proteinExistence type="predicted"/>
<evidence type="ECO:0000313" key="2">
    <source>
        <dbReference type="Proteomes" id="UP000799439"/>
    </source>
</evidence>
<dbReference type="EMBL" id="ML996093">
    <property type="protein sequence ID" value="KAF2148409.1"/>
    <property type="molecule type" value="Genomic_DNA"/>
</dbReference>
<accession>A0A9P4MFY8</accession>
<dbReference type="AlphaFoldDB" id="A0A9P4MFY8"/>
<gene>
    <name evidence="1" type="ORF">K461DRAFT_63351</name>
</gene>
<organism evidence="1 2">
    <name type="scientific">Myriangium duriaei CBS 260.36</name>
    <dbReference type="NCBI Taxonomy" id="1168546"/>
    <lineage>
        <taxon>Eukaryota</taxon>
        <taxon>Fungi</taxon>
        <taxon>Dikarya</taxon>
        <taxon>Ascomycota</taxon>
        <taxon>Pezizomycotina</taxon>
        <taxon>Dothideomycetes</taxon>
        <taxon>Dothideomycetidae</taxon>
        <taxon>Myriangiales</taxon>
        <taxon>Myriangiaceae</taxon>
        <taxon>Myriangium</taxon>
    </lineage>
</organism>
<sequence>MNTSGPLKIKHVPVHFVEGVVFPPFGQIYTDDLNGGTAIAVVSPHGAILASVASHYIDLPSAGSDPRIPNFRTRLQRFVALYNDNRCYFPASATHSYILAAMHNGTVALPDQIQRAEEIVHQTLGIPPIHLHYSVLPSNAVRTPGQTVFAIVAEENGEMPAIFVNGKRMA</sequence>
<keyword evidence="2" id="KW-1185">Reference proteome</keyword>
<evidence type="ECO:0000313" key="1">
    <source>
        <dbReference type="EMBL" id="KAF2148409.1"/>
    </source>
</evidence>